<dbReference type="Proteomes" id="UP000264541">
    <property type="component" value="Unassembled WGS sequence"/>
</dbReference>
<accession>A0A372LL49</accession>
<sequence>MKKTFDVAIIGGGIIGCSIAYYLAKEKLDVAVFESQQIGGKATSAAAGMLGAHSECDDLNLFYPFARSSQLAYLHLQEELKEISGIDIGLTHGGIYKLAFSESDKMQLLPTISLPTVDWFDADKVRKSEPCITSNVMGAAYIRDDVHVLPLSVCKSFSKSAQMLGASVFEFTNVLDMHKKDSSYVIKTTKGSFDSNLVVVANGVWSSTFFQNLGLEQKLVPVKGECISVFNDGVPLKHTLFHDHNYIMPRKNGKLVIGATMIENDWNEAPTLGGVEQLIAKAKSILPTITDLRLDSYWAGLRPQTFDQRPFIGTHPEQDGILFATGHYRNGILLAPATGQMIRDLILQKEVRKDWVEAFKINRLKPVLSRR</sequence>
<dbReference type="EC" id="1.4.3.19" evidence="5"/>
<dbReference type="InterPro" id="IPR006076">
    <property type="entry name" value="FAD-dep_OxRdtase"/>
</dbReference>
<dbReference type="PANTHER" id="PTHR13847:SF289">
    <property type="entry name" value="GLYCINE OXIDASE"/>
    <property type="match status" value="1"/>
</dbReference>
<dbReference type="PANTHER" id="PTHR13847">
    <property type="entry name" value="SARCOSINE DEHYDROGENASE-RELATED"/>
    <property type="match status" value="1"/>
</dbReference>
<dbReference type="InterPro" id="IPR012727">
    <property type="entry name" value="Gly_oxidase_ThiO"/>
</dbReference>
<dbReference type="GO" id="GO:0005737">
    <property type="term" value="C:cytoplasm"/>
    <property type="evidence" value="ECO:0007669"/>
    <property type="project" value="TreeGrafter"/>
</dbReference>
<dbReference type="RefSeq" id="WP_117327515.1">
    <property type="nucleotide sequence ID" value="NZ_QVTE01000043.1"/>
</dbReference>
<keyword evidence="6" id="KW-1133">Transmembrane helix</keyword>
<evidence type="ECO:0000259" key="7">
    <source>
        <dbReference type="Pfam" id="PF01266"/>
    </source>
</evidence>
<evidence type="ECO:0000256" key="1">
    <source>
        <dbReference type="ARBA" id="ARBA00004948"/>
    </source>
</evidence>
<dbReference type="SUPFAM" id="SSF54373">
    <property type="entry name" value="FAD-linked reductases, C-terminal domain"/>
    <property type="match status" value="1"/>
</dbReference>
<comment type="caution">
    <text evidence="8">The sequence shown here is derived from an EMBL/GenBank/DDBJ whole genome shotgun (WGS) entry which is preliminary data.</text>
</comment>
<organism evidence="8 9">
    <name type="scientific">Peribacillus saganii</name>
    <dbReference type="NCBI Taxonomy" id="2303992"/>
    <lineage>
        <taxon>Bacteria</taxon>
        <taxon>Bacillati</taxon>
        <taxon>Bacillota</taxon>
        <taxon>Bacilli</taxon>
        <taxon>Bacillales</taxon>
        <taxon>Bacillaceae</taxon>
        <taxon>Peribacillus</taxon>
    </lineage>
</organism>
<dbReference type="Pfam" id="PF01266">
    <property type="entry name" value="DAO"/>
    <property type="match status" value="1"/>
</dbReference>
<feature type="transmembrane region" description="Helical" evidence="6">
    <location>
        <begin position="7"/>
        <end position="24"/>
    </location>
</feature>
<evidence type="ECO:0000256" key="6">
    <source>
        <dbReference type="SAM" id="Phobius"/>
    </source>
</evidence>
<dbReference type="InterPro" id="IPR036188">
    <property type="entry name" value="FAD/NAD-bd_sf"/>
</dbReference>
<dbReference type="SUPFAM" id="SSF51905">
    <property type="entry name" value="FAD/NAD(P)-binding domain"/>
    <property type="match status" value="1"/>
</dbReference>
<evidence type="ECO:0000313" key="8">
    <source>
        <dbReference type="EMBL" id="RFU67519.1"/>
    </source>
</evidence>
<dbReference type="GO" id="GO:0050660">
    <property type="term" value="F:flavin adenine dinucleotide binding"/>
    <property type="evidence" value="ECO:0007669"/>
    <property type="project" value="InterPro"/>
</dbReference>
<name>A0A372LL49_9BACI</name>
<evidence type="ECO:0000256" key="2">
    <source>
        <dbReference type="ARBA" id="ARBA00022977"/>
    </source>
</evidence>
<gene>
    <name evidence="8" type="primary">thiO</name>
    <name evidence="8" type="ORF">D0469_14830</name>
</gene>
<dbReference type="Gene3D" id="3.50.50.60">
    <property type="entry name" value="FAD/NAD(P)-binding domain"/>
    <property type="match status" value="1"/>
</dbReference>
<keyword evidence="3 8" id="KW-0560">Oxidoreductase</keyword>
<protein>
    <recommendedName>
        <fullName evidence="5">glycine oxidase</fullName>
        <ecNumber evidence="5">1.4.3.19</ecNumber>
    </recommendedName>
</protein>
<dbReference type="EMBL" id="QVTE01000043">
    <property type="protein sequence ID" value="RFU67519.1"/>
    <property type="molecule type" value="Genomic_DNA"/>
</dbReference>
<evidence type="ECO:0000256" key="3">
    <source>
        <dbReference type="ARBA" id="ARBA00023002"/>
    </source>
</evidence>
<keyword evidence="6" id="KW-0812">Transmembrane</keyword>
<keyword evidence="2" id="KW-0784">Thiamine biosynthesis</keyword>
<dbReference type="Gene3D" id="3.30.9.10">
    <property type="entry name" value="D-Amino Acid Oxidase, subunit A, domain 2"/>
    <property type="match status" value="1"/>
</dbReference>
<evidence type="ECO:0000256" key="4">
    <source>
        <dbReference type="ARBA" id="ARBA00049872"/>
    </source>
</evidence>
<comment type="pathway">
    <text evidence="1">Cofactor biosynthesis; thiamine diphosphate biosynthesis.</text>
</comment>
<dbReference type="GO" id="GO:0009229">
    <property type="term" value="P:thiamine diphosphate biosynthetic process"/>
    <property type="evidence" value="ECO:0007669"/>
    <property type="project" value="UniProtKB-UniPathway"/>
</dbReference>
<evidence type="ECO:0000313" key="9">
    <source>
        <dbReference type="Proteomes" id="UP000264541"/>
    </source>
</evidence>
<dbReference type="OrthoDB" id="9794226at2"/>
<dbReference type="PROSITE" id="PS51257">
    <property type="entry name" value="PROKAR_LIPOPROTEIN"/>
    <property type="match status" value="1"/>
</dbReference>
<keyword evidence="6" id="KW-0472">Membrane</keyword>
<dbReference type="NCBIfam" id="TIGR02352">
    <property type="entry name" value="thiamin_ThiO"/>
    <property type="match status" value="1"/>
</dbReference>
<keyword evidence="9" id="KW-1185">Reference proteome</keyword>
<feature type="domain" description="FAD dependent oxidoreductase" evidence="7">
    <location>
        <begin position="6"/>
        <end position="345"/>
    </location>
</feature>
<proteinExistence type="predicted"/>
<dbReference type="UniPathway" id="UPA00060"/>
<comment type="catalytic activity">
    <reaction evidence="4">
        <text>glycine + O2 + H2O = glyoxylate + H2O2 + NH4(+)</text>
        <dbReference type="Rhea" id="RHEA:11532"/>
        <dbReference type="ChEBI" id="CHEBI:15377"/>
        <dbReference type="ChEBI" id="CHEBI:15379"/>
        <dbReference type="ChEBI" id="CHEBI:16240"/>
        <dbReference type="ChEBI" id="CHEBI:28938"/>
        <dbReference type="ChEBI" id="CHEBI:36655"/>
        <dbReference type="ChEBI" id="CHEBI:57305"/>
        <dbReference type="EC" id="1.4.3.19"/>
    </reaction>
</comment>
<dbReference type="GO" id="GO:0009228">
    <property type="term" value="P:thiamine biosynthetic process"/>
    <property type="evidence" value="ECO:0007669"/>
    <property type="project" value="UniProtKB-KW"/>
</dbReference>
<dbReference type="AlphaFoldDB" id="A0A372LL49"/>
<dbReference type="GO" id="GO:0043799">
    <property type="term" value="F:glycine oxidase activity"/>
    <property type="evidence" value="ECO:0007669"/>
    <property type="project" value="UniProtKB-EC"/>
</dbReference>
<evidence type="ECO:0000256" key="5">
    <source>
        <dbReference type="ARBA" id="ARBA00050018"/>
    </source>
</evidence>
<reference evidence="8 9" key="1">
    <citation type="submission" date="2018-08" db="EMBL/GenBank/DDBJ databases">
        <title>Bacillus chawlae sp. nov., Bacillus glennii sp. nov., and Bacillus saganii sp. nov. Isolated from the Vehicle Assembly Building at Kennedy Space Center where the Viking Spacecraft were Assembled.</title>
        <authorList>
            <person name="Seuylemezian A."/>
            <person name="Vaishampayan P."/>
        </authorList>
    </citation>
    <scope>NUCLEOTIDE SEQUENCE [LARGE SCALE GENOMIC DNA]</scope>
    <source>
        <strain evidence="8 9">V47-23a</strain>
    </source>
</reference>